<protein>
    <submittedName>
        <fullName evidence="1">(rape) hypothetical protein</fullName>
    </submittedName>
</protein>
<dbReference type="Proteomes" id="UP001295469">
    <property type="component" value="Chromosome C03"/>
</dbReference>
<proteinExistence type="predicted"/>
<name>A0A816IRK0_BRANA</name>
<evidence type="ECO:0000313" key="1">
    <source>
        <dbReference type="EMBL" id="CAF1712081.1"/>
    </source>
</evidence>
<organism evidence="1">
    <name type="scientific">Brassica napus</name>
    <name type="common">Rape</name>
    <dbReference type="NCBI Taxonomy" id="3708"/>
    <lineage>
        <taxon>Eukaryota</taxon>
        <taxon>Viridiplantae</taxon>
        <taxon>Streptophyta</taxon>
        <taxon>Embryophyta</taxon>
        <taxon>Tracheophyta</taxon>
        <taxon>Spermatophyta</taxon>
        <taxon>Magnoliopsida</taxon>
        <taxon>eudicotyledons</taxon>
        <taxon>Gunneridae</taxon>
        <taxon>Pentapetalae</taxon>
        <taxon>rosids</taxon>
        <taxon>malvids</taxon>
        <taxon>Brassicales</taxon>
        <taxon>Brassicaceae</taxon>
        <taxon>Brassiceae</taxon>
        <taxon>Brassica</taxon>
    </lineage>
</organism>
<gene>
    <name evidence="1" type="ORF">DARMORV10_C03P88920.1</name>
</gene>
<dbReference type="AlphaFoldDB" id="A0A816IRK0"/>
<accession>A0A816IRK0</accession>
<dbReference type="EMBL" id="HG994367">
    <property type="protein sequence ID" value="CAF1712081.1"/>
    <property type="molecule type" value="Genomic_DNA"/>
</dbReference>
<reference evidence="1" key="1">
    <citation type="submission" date="2021-01" db="EMBL/GenBank/DDBJ databases">
        <authorList>
            <consortium name="Genoscope - CEA"/>
            <person name="William W."/>
        </authorList>
    </citation>
    <scope>NUCLEOTIDE SEQUENCE</scope>
</reference>
<sequence length="105" mass="11473">MRGARPGTGRRVKACATDITYARAIIYVHQYHLHHLPRHTALAGQAFAILDVGTHVAIKAVHKSTLVELDFVTVLPILYCANANTLASNFSACSWFILSDAENAK</sequence>